<evidence type="ECO:0000256" key="1">
    <source>
        <dbReference type="ARBA" id="ARBA00004141"/>
    </source>
</evidence>
<keyword evidence="5 7" id="KW-0472">Membrane</keyword>
<dbReference type="InterPro" id="IPR000109">
    <property type="entry name" value="POT_fam"/>
</dbReference>
<dbReference type="EMBL" id="OZ019895">
    <property type="protein sequence ID" value="CAK9219892.1"/>
    <property type="molecule type" value="Genomic_DNA"/>
</dbReference>
<dbReference type="PANTHER" id="PTHR11654">
    <property type="entry name" value="OLIGOPEPTIDE TRANSPORTER-RELATED"/>
    <property type="match status" value="1"/>
</dbReference>
<feature type="transmembrane region" description="Helical" evidence="7">
    <location>
        <begin position="584"/>
        <end position="603"/>
    </location>
</feature>
<dbReference type="Gene3D" id="1.20.1250.20">
    <property type="entry name" value="MFS general substrate transporter like domains"/>
    <property type="match status" value="1"/>
</dbReference>
<feature type="compositionally biased region" description="Basic and acidic residues" evidence="6">
    <location>
        <begin position="11"/>
        <end position="25"/>
    </location>
</feature>
<keyword evidence="4 7" id="KW-1133">Transmembrane helix</keyword>
<keyword evidence="9" id="KW-1185">Reference proteome</keyword>
<feature type="transmembrane region" description="Helical" evidence="7">
    <location>
        <begin position="110"/>
        <end position="129"/>
    </location>
</feature>
<evidence type="ECO:0000256" key="5">
    <source>
        <dbReference type="ARBA" id="ARBA00023136"/>
    </source>
</evidence>
<feature type="transmembrane region" description="Helical" evidence="7">
    <location>
        <begin position="75"/>
        <end position="94"/>
    </location>
</feature>
<gene>
    <name evidence="8" type="ORF">CSSPTR1EN2_LOCUS14961</name>
</gene>
<feature type="transmembrane region" description="Helical" evidence="7">
    <location>
        <begin position="421"/>
        <end position="443"/>
    </location>
</feature>
<dbReference type="SUPFAM" id="SSF103473">
    <property type="entry name" value="MFS general substrate transporter"/>
    <property type="match status" value="1"/>
</dbReference>
<feature type="transmembrane region" description="Helical" evidence="7">
    <location>
        <begin position="539"/>
        <end position="564"/>
    </location>
</feature>
<feature type="transmembrane region" description="Helical" evidence="7">
    <location>
        <begin position="184"/>
        <end position="208"/>
    </location>
</feature>
<feature type="transmembrane region" description="Helical" evidence="7">
    <location>
        <begin position="136"/>
        <end position="158"/>
    </location>
</feature>
<evidence type="ECO:0000256" key="7">
    <source>
        <dbReference type="SAM" id="Phobius"/>
    </source>
</evidence>
<evidence type="ECO:0000256" key="4">
    <source>
        <dbReference type="ARBA" id="ARBA00022989"/>
    </source>
</evidence>
<proteinExistence type="inferred from homology"/>
<feature type="transmembrane region" description="Helical" evidence="7">
    <location>
        <begin position="455"/>
        <end position="476"/>
    </location>
</feature>
<feature type="region of interest" description="Disordered" evidence="6">
    <location>
        <begin position="1"/>
        <end position="25"/>
    </location>
</feature>
<dbReference type="Pfam" id="PF00854">
    <property type="entry name" value="PTR2"/>
    <property type="match status" value="1"/>
</dbReference>
<name>A0ABP0UF32_9BRYO</name>
<dbReference type="Proteomes" id="UP001497512">
    <property type="component" value="Chromosome 3"/>
</dbReference>
<feature type="transmembrane region" description="Helical" evidence="7">
    <location>
        <begin position="255"/>
        <end position="274"/>
    </location>
</feature>
<evidence type="ECO:0000256" key="3">
    <source>
        <dbReference type="ARBA" id="ARBA00022692"/>
    </source>
</evidence>
<comment type="subcellular location">
    <subcellularLocation>
        <location evidence="1">Membrane</location>
        <topology evidence="1">Multi-pass membrane protein</topology>
    </subcellularLocation>
</comment>
<feature type="compositionally biased region" description="Polar residues" evidence="6">
    <location>
        <begin position="635"/>
        <end position="653"/>
    </location>
</feature>
<evidence type="ECO:0000256" key="6">
    <source>
        <dbReference type="SAM" id="MobiDB-lite"/>
    </source>
</evidence>
<dbReference type="InterPro" id="IPR036259">
    <property type="entry name" value="MFS_trans_sf"/>
</dbReference>
<organism evidence="8 9">
    <name type="scientific">Sphagnum troendelagicum</name>
    <dbReference type="NCBI Taxonomy" id="128251"/>
    <lineage>
        <taxon>Eukaryota</taxon>
        <taxon>Viridiplantae</taxon>
        <taxon>Streptophyta</taxon>
        <taxon>Embryophyta</taxon>
        <taxon>Bryophyta</taxon>
        <taxon>Sphagnophytina</taxon>
        <taxon>Sphagnopsida</taxon>
        <taxon>Sphagnales</taxon>
        <taxon>Sphagnaceae</taxon>
        <taxon>Sphagnum</taxon>
    </lineage>
</organism>
<feature type="transmembrane region" description="Helical" evidence="7">
    <location>
        <begin position="501"/>
        <end position="527"/>
    </location>
</feature>
<evidence type="ECO:0000313" key="9">
    <source>
        <dbReference type="Proteomes" id="UP001497512"/>
    </source>
</evidence>
<reference evidence="8" key="1">
    <citation type="submission" date="2024-02" db="EMBL/GenBank/DDBJ databases">
        <authorList>
            <consortium name="ELIXIR-Norway"/>
            <consortium name="Elixir Norway"/>
        </authorList>
    </citation>
    <scope>NUCLEOTIDE SEQUENCE</scope>
</reference>
<keyword evidence="3 7" id="KW-0812">Transmembrane</keyword>
<sequence>MDNLTSGQVQYEERTHNDDDEQRLPVDHEPAASTIDVVDNFNIGFTPVDLRGRPLLDLSNTGGWRAASFIFGNEIANNMVATGIFGSMLFYLYYEMHISLPKANVIMNDWLGTTGLIPLFSGFIADAYLGRYYTICLFSAIYVLGLLLLPIISIVAGLKPSSSGCGVVALYLGTCTQASTTQTFVLYLSIYTIALGLGGIRPCLSTFGADQFDMENHKEKLQLARFFNWYYLAFVSGSIFSATLVVYLYTSVSWAWAFGCMAIAMAAASLLFLLGTPLYRHHLPSGSPLTRLLQVLVASTRKWRVQVPDDESLLYEVHDKESAIVGSRRVLHVHDLRFFDKAAVQIEEEEKSTSVQAPNPWKLCTVTQVEELKAIVRLIPTWACTIIVTTLAFQFLVVSAAQTLTMDRHIGSFVVPPQSFGVGFGLLMILVLFTYDVVMVPLMRRYTHNPRGISILQRIGVGIFLSILSAVASGIIERQRRKVSWETNTAENPNATVPIPVWWLLIPLTLAGVADITVTIAQLDLFYQEVPDSIRSLGAGFVSAAGGIGAFLGSLLLSVTNRITSRNGKNPWVDHIISVGHADYYIWLLAILAAIDFIAFLYFGHIYKYKIQTESHMRGSLVTRAATRAKNNNNHEVQNLATTHQSEPGATSI</sequence>
<protein>
    <submittedName>
        <fullName evidence="8">Uncharacterized protein</fullName>
    </submittedName>
</protein>
<evidence type="ECO:0000256" key="2">
    <source>
        <dbReference type="ARBA" id="ARBA00005982"/>
    </source>
</evidence>
<feature type="region of interest" description="Disordered" evidence="6">
    <location>
        <begin position="632"/>
        <end position="653"/>
    </location>
</feature>
<comment type="similarity">
    <text evidence="2">Belongs to the major facilitator superfamily. Proton-dependent oligopeptide transporter (POT/PTR) (TC 2.A.17) family.</text>
</comment>
<accession>A0ABP0UF32</accession>
<evidence type="ECO:0000313" key="8">
    <source>
        <dbReference type="EMBL" id="CAK9219892.1"/>
    </source>
</evidence>
<feature type="transmembrane region" description="Helical" evidence="7">
    <location>
        <begin position="382"/>
        <end position="401"/>
    </location>
</feature>
<feature type="transmembrane region" description="Helical" evidence="7">
    <location>
        <begin position="229"/>
        <end position="249"/>
    </location>
</feature>